<feature type="chain" id="PRO_5011466301" evidence="4">
    <location>
        <begin position="26"/>
        <end position="355"/>
    </location>
</feature>
<evidence type="ECO:0000313" key="7">
    <source>
        <dbReference type="Proteomes" id="UP000199245"/>
    </source>
</evidence>
<dbReference type="GO" id="GO:0030313">
    <property type="term" value="C:cell envelope"/>
    <property type="evidence" value="ECO:0007669"/>
    <property type="project" value="UniProtKB-SubCell"/>
</dbReference>
<gene>
    <name evidence="6" type="ORF">SAMN05216337_101554</name>
</gene>
<feature type="signal peptide" evidence="4">
    <location>
        <begin position="1"/>
        <end position="25"/>
    </location>
</feature>
<dbReference type="CDD" id="cd01536">
    <property type="entry name" value="PBP1_ABC_sugar_binding-like"/>
    <property type="match status" value="1"/>
</dbReference>
<comment type="similarity">
    <text evidence="2">Belongs to the bacterial solute-binding protein 2 family.</text>
</comment>
<evidence type="ECO:0000259" key="5">
    <source>
        <dbReference type="Pfam" id="PF13407"/>
    </source>
</evidence>
<dbReference type="AlphaFoldDB" id="A0A1G6XLI7"/>
<name>A0A1G6XLI7_9BRAD</name>
<evidence type="ECO:0000256" key="1">
    <source>
        <dbReference type="ARBA" id="ARBA00004196"/>
    </source>
</evidence>
<organism evidence="6 7">
    <name type="scientific">Bradyrhizobium brasilense</name>
    <dbReference type="NCBI Taxonomy" id="1419277"/>
    <lineage>
        <taxon>Bacteria</taxon>
        <taxon>Pseudomonadati</taxon>
        <taxon>Pseudomonadota</taxon>
        <taxon>Alphaproteobacteria</taxon>
        <taxon>Hyphomicrobiales</taxon>
        <taxon>Nitrobacteraceae</taxon>
        <taxon>Bradyrhizobium</taxon>
    </lineage>
</organism>
<dbReference type="Gene3D" id="3.40.50.2300">
    <property type="match status" value="2"/>
</dbReference>
<proteinExistence type="inferred from homology"/>
<dbReference type="PANTHER" id="PTHR46847:SF1">
    <property type="entry name" value="D-ALLOSE-BINDING PERIPLASMIC PROTEIN-RELATED"/>
    <property type="match status" value="1"/>
</dbReference>
<dbReference type="PANTHER" id="PTHR46847">
    <property type="entry name" value="D-ALLOSE-BINDING PERIPLASMIC PROTEIN-RELATED"/>
    <property type="match status" value="1"/>
</dbReference>
<dbReference type="RefSeq" id="WP_092083517.1">
    <property type="nucleotide sequence ID" value="NZ_FMZW01000015.1"/>
</dbReference>
<comment type="subcellular location">
    <subcellularLocation>
        <location evidence="1">Cell envelope</location>
    </subcellularLocation>
</comment>
<evidence type="ECO:0000256" key="3">
    <source>
        <dbReference type="ARBA" id="ARBA00022729"/>
    </source>
</evidence>
<dbReference type="InterPro" id="IPR028082">
    <property type="entry name" value="Peripla_BP_I"/>
</dbReference>
<dbReference type="Proteomes" id="UP000199245">
    <property type="component" value="Unassembled WGS sequence"/>
</dbReference>
<sequence>MKRSFCNSLAAGLLVAVVVPGVAFAADYGAVFPGILMDKVIPPTGKEAKPQVKTNRPLKVGFLPTAMDTYYQRVLAGVKEEIDRAGGPSTIQLLVQAPKSQSATDDQVRTMEAWINERVDAIAVALYNEGALEPLIRRATEAGIPVFLFNSPVADDPYYVSDIGYDQSDGGRAQAQWIVDNYKDKGEVKIAVLEGLPGPHTAQRMKGFNEVLSKYPNLKIVAKQPAGWVRAQGLTVTENMLTAHPDVDILVALYDEMALGGLQALKARKLNGKIAIVGYENMKEANDAIKVGDFAATVDTGAKEEGRNIIRAVEQFVMKGESVPKKIFVAPKTYDAKNIGTFDPADYIYVAKNTK</sequence>
<feature type="domain" description="Periplasmic binding protein" evidence="5">
    <location>
        <begin position="62"/>
        <end position="317"/>
    </location>
</feature>
<dbReference type="InterPro" id="IPR025997">
    <property type="entry name" value="SBP_2_dom"/>
</dbReference>
<dbReference type="Pfam" id="PF13407">
    <property type="entry name" value="Peripla_BP_4"/>
    <property type="match status" value="1"/>
</dbReference>
<reference evidence="6 7" key="1">
    <citation type="submission" date="2016-10" db="EMBL/GenBank/DDBJ databases">
        <authorList>
            <person name="de Groot N.N."/>
        </authorList>
    </citation>
    <scope>NUCLEOTIDE SEQUENCE [LARGE SCALE GENOMIC DNA]</scope>
    <source>
        <strain evidence="6 7">R5</strain>
    </source>
</reference>
<evidence type="ECO:0000256" key="4">
    <source>
        <dbReference type="SAM" id="SignalP"/>
    </source>
</evidence>
<protein>
    <submittedName>
        <fullName evidence="6">Ribose transport system substrate-binding protein</fullName>
    </submittedName>
</protein>
<evidence type="ECO:0000313" key="6">
    <source>
        <dbReference type="EMBL" id="SDD78106.1"/>
    </source>
</evidence>
<evidence type="ECO:0000256" key="2">
    <source>
        <dbReference type="ARBA" id="ARBA00007639"/>
    </source>
</evidence>
<accession>A0A1G6XLI7</accession>
<dbReference type="EMBL" id="FMZW01000015">
    <property type="protein sequence ID" value="SDD78106.1"/>
    <property type="molecule type" value="Genomic_DNA"/>
</dbReference>
<keyword evidence="3 4" id="KW-0732">Signal</keyword>
<dbReference type="GO" id="GO:0030246">
    <property type="term" value="F:carbohydrate binding"/>
    <property type="evidence" value="ECO:0007669"/>
    <property type="project" value="UniProtKB-ARBA"/>
</dbReference>
<dbReference type="SUPFAM" id="SSF53822">
    <property type="entry name" value="Periplasmic binding protein-like I"/>
    <property type="match status" value="1"/>
</dbReference>